<evidence type="ECO:0000313" key="2">
    <source>
        <dbReference type="EMBL" id="BBX20906.1"/>
    </source>
</evidence>
<evidence type="ECO:0000256" key="1">
    <source>
        <dbReference type="SAM" id="MobiDB-lite"/>
    </source>
</evidence>
<dbReference type="AlphaFoldDB" id="A0AAD1MFP6"/>
<protein>
    <submittedName>
        <fullName evidence="2">Uncharacterized protein</fullName>
    </submittedName>
</protein>
<keyword evidence="3" id="KW-1185">Reference proteome</keyword>
<feature type="region of interest" description="Disordered" evidence="1">
    <location>
        <begin position="1"/>
        <end position="30"/>
    </location>
</feature>
<feature type="compositionally biased region" description="Basic residues" evidence="1">
    <location>
        <begin position="18"/>
        <end position="30"/>
    </location>
</feature>
<gene>
    <name evidence="2" type="ORF">MTER_03170</name>
</gene>
<evidence type="ECO:0000313" key="3">
    <source>
        <dbReference type="Proteomes" id="UP000467636"/>
    </source>
</evidence>
<dbReference type="Proteomes" id="UP000467636">
    <property type="component" value="Chromosome"/>
</dbReference>
<reference evidence="2 3" key="1">
    <citation type="journal article" date="2019" name="Emerg. Microbes Infect.">
        <title>Comprehensive subspecies identification of 175 nontuberculous mycobacteria species based on 7547 genomic profiles.</title>
        <authorList>
            <person name="Matsumoto Y."/>
            <person name="Kinjo T."/>
            <person name="Motooka D."/>
            <person name="Nabeya D."/>
            <person name="Jung N."/>
            <person name="Uechi K."/>
            <person name="Horii T."/>
            <person name="Iida T."/>
            <person name="Fujita J."/>
            <person name="Nakamura S."/>
        </authorList>
    </citation>
    <scope>NUCLEOTIDE SEQUENCE [LARGE SCALE GENOMIC DNA]</scope>
    <source>
        <strain evidence="2 3">JCM 12143</strain>
    </source>
</reference>
<organism evidence="2 3">
    <name type="scientific">Mycolicibacter terrae</name>
    <dbReference type="NCBI Taxonomy" id="1788"/>
    <lineage>
        <taxon>Bacteria</taxon>
        <taxon>Bacillati</taxon>
        <taxon>Actinomycetota</taxon>
        <taxon>Actinomycetes</taxon>
        <taxon>Mycobacteriales</taxon>
        <taxon>Mycobacteriaceae</taxon>
        <taxon>Mycolicibacter</taxon>
    </lineage>
</organism>
<proteinExistence type="predicted"/>
<name>A0AAD1MFP6_9MYCO</name>
<accession>A0AAD1MFP6</accession>
<feature type="region of interest" description="Disordered" evidence="1">
    <location>
        <begin position="100"/>
        <end position="121"/>
    </location>
</feature>
<sequence length="121" mass="12907">MLAVLAHQRNGPGQRLRASGHPHRHRRRRDTRAVALVQPDQFVPAVGCAAGLDLKQAQYPDHDVVIDLHPLAPLVAVGGGNAVCPGQPAQVISHHDNTYTRAGGLSTVAGGGPERRRRSRA</sequence>
<dbReference type="EMBL" id="AP022564">
    <property type="protein sequence ID" value="BBX20906.1"/>
    <property type="molecule type" value="Genomic_DNA"/>
</dbReference>